<proteinExistence type="inferred from homology"/>
<organism evidence="4 5">
    <name type="scientific">Talaromyces proteolyticus</name>
    <dbReference type="NCBI Taxonomy" id="1131652"/>
    <lineage>
        <taxon>Eukaryota</taxon>
        <taxon>Fungi</taxon>
        <taxon>Dikarya</taxon>
        <taxon>Ascomycota</taxon>
        <taxon>Pezizomycotina</taxon>
        <taxon>Eurotiomycetes</taxon>
        <taxon>Eurotiomycetidae</taxon>
        <taxon>Eurotiales</taxon>
        <taxon>Trichocomaceae</taxon>
        <taxon>Talaromyces</taxon>
        <taxon>Talaromyces sect. Bacilispori</taxon>
    </lineage>
</organism>
<dbReference type="InterPro" id="IPR050425">
    <property type="entry name" value="NAD(P)_dehydrat-like"/>
</dbReference>
<dbReference type="AlphaFoldDB" id="A0AAD4Q148"/>
<dbReference type="Proteomes" id="UP001201262">
    <property type="component" value="Unassembled WGS sequence"/>
</dbReference>
<reference evidence="4" key="1">
    <citation type="submission" date="2021-12" db="EMBL/GenBank/DDBJ databases">
        <title>Convergent genome expansion in fungi linked to evolution of root-endophyte symbiosis.</title>
        <authorList>
            <consortium name="DOE Joint Genome Institute"/>
            <person name="Ke Y.-H."/>
            <person name="Bonito G."/>
            <person name="Liao H.-L."/>
            <person name="Looney B."/>
            <person name="Rojas-Flechas A."/>
            <person name="Nash J."/>
            <person name="Hameed K."/>
            <person name="Schadt C."/>
            <person name="Martin F."/>
            <person name="Crous P.W."/>
            <person name="Miettinen O."/>
            <person name="Magnuson J.K."/>
            <person name="Labbe J."/>
            <person name="Jacobson D."/>
            <person name="Doktycz M.J."/>
            <person name="Veneault-Fourrey C."/>
            <person name="Kuo A."/>
            <person name="Mondo S."/>
            <person name="Calhoun S."/>
            <person name="Riley R."/>
            <person name="Ohm R."/>
            <person name="LaButti K."/>
            <person name="Andreopoulos B."/>
            <person name="Pangilinan J."/>
            <person name="Nolan M."/>
            <person name="Tritt A."/>
            <person name="Clum A."/>
            <person name="Lipzen A."/>
            <person name="Daum C."/>
            <person name="Barry K."/>
            <person name="Grigoriev I.V."/>
            <person name="Vilgalys R."/>
        </authorList>
    </citation>
    <scope>NUCLEOTIDE SEQUENCE</scope>
    <source>
        <strain evidence="4">PMI_201</strain>
    </source>
</reference>
<dbReference type="Pfam" id="PF01370">
    <property type="entry name" value="Epimerase"/>
    <property type="match status" value="1"/>
</dbReference>
<dbReference type="RefSeq" id="XP_046077856.1">
    <property type="nucleotide sequence ID" value="XM_046217752.1"/>
</dbReference>
<gene>
    <name evidence="4" type="ORF">BGW36DRAFT_392907</name>
</gene>
<evidence type="ECO:0000256" key="2">
    <source>
        <dbReference type="ARBA" id="ARBA00023445"/>
    </source>
</evidence>
<protein>
    <recommendedName>
        <fullName evidence="3">NAD-dependent epimerase/dehydratase domain-containing protein</fullName>
    </recommendedName>
</protein>
<keyword evidence="5" id="KW-1185">Reference proteome</keyword>
<dbReference type="PANTHER" id="PTHR10366:SF564">
    <property type="entry name" value="STEROL-4-ALPHA-CARBOXYLATE 3-DEHYDROGENASE, DECARBOXYLATING"/>
    <property type="match status" value="1"/>
</dbReference>
<accession>A0AAD4Q148</accession>
<dbReference type="InterPro" id="IPR001509">
    <property type="entry name" value="Epimerase_deHydtase"/>
</dbReference>
<feature type="domain" description="NAD-dependent epimerase/dehydratase" evidence="3">
    <location>
        <begin position="7"/>
        <end position="273"/>
    </location>
</feature>
<dbReference type="EMBL" id="JAJTJA010000001">
    <property type="protein sequence ID" value="KAH8705235.1"/>
    <property type="molecule type" value="Genomic_DNA"/>
</dbReference>
<comment type="caution">
    <text evidence="4">The sequence shown here is derived from an EMBL/GenBank/DDBJ whole genome shotgun (WGS) entry which is preliminary data.</text>
</comment>
<dbReference type="GO" id="GO:0016616">
    <property type="term" value="F:oxidoreductase activity, acting on the CH-OH group of donors, NAD or NADP as acceptor"/>
    <property type="evidence" value="ECO:0007669"/>
    <property type="project" value="TreeGrafter"/>
</dbReference>
<comment type="similarity">
    <text evidence="2">Belongs to the NAD(P)-dependent epimerase/dehydratase family. Dihydroflavonol-4-reductase subfamily.</text>
</comment>
<keyword evidence="1" id="KW-0560">Oxidoreductase</keyword>
<sequence length="357" mass="38809">MANKSTILVTGANGFVAAHIIADLLSSGYNVVGTVRSQSSAEKVLAAHKSYNREDRLRISTLIVADITIPGAFDNAVKIPGVDSIIHTASPFKLVVEDNERDLLIPAIQGTKSILESAAKSPQIKKVVITSSFASIVDLSQGLRPGYVYNEKDWNPVTIEEAKKSVSGSYAYCASKKLAEQAAWDFVKGKKDEISFSLTTICPPKIFGPANTSPLPKELSLLGVSMKEIYDLVSGANKQAVPPTRFWGWVDVRDVARAHVRALEVAGAAGQRFLITAGRYSYQEIVDLLSNSERIPKDVLENTLPRGTPGKGYAGDFVYEVENEKSKNVLGMKYHSLEESVVDAALQLIAVEDHRFV</sequence>
<dbReference type="Gene3D" id="3.40.50.720">
    <property type="entry name" value="NAD(P)-binding Rossmann-like Domain"/>
    <property type="match status" value="1"/>
</dbReference>
<evidence type="ECO:0000256" key="1">
    <source>
        <dbReference type="ARBA" id="ARBA00023002"/>
    </source>
</evidence>
<dbReference type="CDD" id="cd05227">
    <property type="entry name" value="AR_SDR_e"/>
    <property type="match status" value="1"/>
</dbReference>
<evidence type="ECO:0000313" key="4">
    <source>
        <dbReference type="EMBL" id="KAH8705235.1"/>
    </source>
</evidence>
<name>A0AAD4Q148_9EURO</name>
<dbReference type="GeneID" id="70248039"/>
<dbReference type="InterPro" id="IPR036291">
    <property type="entry name" value="NAD(P)-bd_dom_sf"/>
</dbReference>
<evidence type="ECO:0000259" key="3">
    <source>
        <dbReference type="Pfam" id="PF01370"/>
    </source>
</evidence>
<dbReference type="FunFam" id="3.40.50.720:FF:000191">
    <property type="entry name" value="Methylglyoxal reductase (NADPH-dependent)"/>
    <property type="match status" value="1"/>
</dbReference>
<dbReference type="SUPFAM" id="SSF51735">
    <property type="entry name" value="NAD(P)-binding Rossmann-fold domains"/>
    <property type="match status" value="1"/>
</dbReference>
<dbReference type="PANTHER" id="PTHR10366">
    <property type="entry name" value="NAD DEPENDENT EPIMERASE/DEHYDRATASE"/>
    <property type="match status" value="1"/>
</dbReference>
<evidence type="ECO:0000313" key="5">
    <source>
        <dbReference type="Proteomes" id="UP001201262"/>
    </source>
</evidence>